<dbReference type="STRING" id="1798481.A2678_01170"/>
<evidence type="ECO:0000313" key="1">
    <source>
        <dbReference type="EMBL" id="OGG49097.1"/>
    </source>
</evidence>
<dbReference type="EMBL" id="MFKU01000005">
    <property type="protein sequence ID" value="OGG49097.1"/>
    <property type="molecule type" value="Genomic_DNA"/>
</dbReference>
<dbReference type="InterPro" id="IPR043731">
    <property type="entry name" value="DUF5674"/>
</dbReference>
<sequence length="101" mass="11373">MLAHEYYGDTIKAVVDVPQGIIGVGGEFHSEIEKLLIEQHDSKRQDTWGINLLLDKTGNDFIEFDSMVNLKPLYGNRTRTVEDLAIQAAIREVVNKRVSST</sequence>
<accession>A0A1F6CJ98</accession>
<proteinExistence type="predicted"/>
<dbReference type="AlphaFoldDB" id="A0A1F6CJ98"/>
<gene>
    <name evidence="1" type="ORF">A2678_01170</name>
</gene>
<evidence type="ECO:0000313" key="2">
    <source>
        <dbReference type="Proteomes" id="UP000178815"/>
    </source>
</evidence>
<protein>
    <submittedName>
        <fullName evidence="1">Uncharacterized protein</fullName>
    </submittedName>
</protein>
<reference evidence="1 2" key="1">
    <citation type="journal article" date="2016" name="Nat. Commun.">
        <title>Thousands of microbial genomes shed light on interconnected biogeochemical processes in an aquifer system.</title>
        <authorList>
            <person name="Anantharaman K."/>
            <person name="Brown C.T."/>
            <person name="Hug L.A."/>
            <person name="Sharon I."/>
            <person name="Castelle C.J."/>
            <person name="Probst A.J."/>
            <person name="Thomas B.C."/>
            <person name="Singh A."/>
            <person name="Wilkins M.J."/>
            <person name="Karaoz U."/>
            <person name="Brodie E.L."/>
            <person name="Williams K.H."/>
            <person name="Hubbard S.S."/>
            <person name="Banfield J.F."/>
        </authorList>
    </citation>
    <scope>NUCLEOTIDE SEQUENCE [LARGE SCALE GENOMIC DNA]</scope>
</reference>
<name>A0A1F6CJ98_9BACT</name>
<organism evidence="1 2">
    <name type="scientific">Candidatus Kaiserbacteria bacterium RIFCSPHIGHO2_01_FULL_53_31</name>
    <dbReference type="NCBI Taxonomy" id="1798481"/>
    <lineage>
        <taxon>Bacteria</taxon>
        <taxon>Candidatus Kaiseribacteriota</taxon>
    </lineage>
</organism>
<dbReference type="Proteomes" id="UP000178815">
    <property type="component" value="Unassembled WGS sequence"/>
</dbReference>
<comment type="caution">
    <text evidence="1">The sequence shown here is derived from an EMBL/GenBank/DDBJ whole genome shotgun (WGS) entry which is preliminary data.</text>
</comment>
<dbReference type="Pfam" id="PF18924">
    <property type="entry name" value="DUF5674"/>
    <property type="match status" value="1"/>
</dbReference>